<feature type="domain" description="Cytochrome oxidase subunit II copper A binding" evidence="20">
    <location>
        <begin position="93"/>
        <end position="230"/>
    </location>
</feature>
<dbReference type="NCBIfam" id="TIGR02866">
    <property type="entry name" value="CoxB"/>
    <property type="match status" value="1"/>
</dbReference>
<evidence type="ECO:0000256" key="8">
    <source>
        <dbReference type="ARBA" id="ARBA00022967"/>
    </source>
</evidence>
<keyword evidence="7 16" id="KW-0479">Metal-binding</keyword>
<evidence type="ECO:0000256" key="4">
    <source>
        <dbReference type="ARBA" id="ARBA00022617"/>
    </source>
</evidence>
<dbReference type="InterPro" id="IPR009056">
    <property type="entry name" value="Cyt_c-like_dom"/>
</dbReference>
<dbReference type="EMBL" id="GG657898">
    <property type="protein sequence ID" value="EEF79772.1"/>
    <property type="molecule type" value="Genomic_DNA"/>
</dbReference>
<dbReference type="GO" id="GO:0004129">
    <property type="term" value="F:cytochrome-c oxidase activity"/>
    <property type="evidence" value="ECO:0007669"/>
    <property type="project" value="UniProtKB-EC"/>
</dbReference>
<evidence type="ECO:0000259" key="21">
    <source>
        <dbReference type="PROSITE" id="PS50999"/>
    </source>
</evidence>
<keyword evidence="11 16" id="KW-0408">Iron</keyword>
<feature type="domain" description="Cytochrome c" evidence="22">
    <location>
        <begin position="250"/>
        <end position="330"/>
    </location>
</feature>
<feature type="transmembrane region" description="Helical" evidence="19">
    <location>
        <begin position="23"/>
        <end position="43"/>
    </location>
</feature>
<dbReference type="InterPro" id="IPR011759">
    <property type="entry name" value="Cyt_c_oxidase_su2_TM_dom"/>
</dbReference>
<evidence type="ECO:0000256" key="18">
    <source>
        <dbReference type="RuleBase" id="RU004024"/>
    </source>
</evidence>
<evidence type="ECO:0000259" key="20">
    <source>
        <dbReference type="PROSITE" id="PS50857"/>
    </source>
</evidence>
<keyword evidence="13 19" id="KW-0472">Membrane</keyword>
<proteinExistence type="inferred from homology"/>
<comment type="catalytic activity">
    <reaction evidence="15 18">
        <text>4 Fe(II)-[cytochrome c] + O2 + 8 H(+)(in) = 4 Fe(III)-[cytochrome c] + 2 H2O + 4 H(+)(out)</text>
        <dbReference type="Rhea" id="RHEA:11436"/>
        <dbReference type="Rhea" id="RHEA-COMP:10350"/>
        <dbReference type="Rhea" id="RHEA-COMP:14399"/>
        <dbReference type="ChEBI" id="CHEBI:15377"/>
        <dbReference type="ChEBI" id="CHEBI:15378"/>
        <dbReference type="ChEBI" id="CHEBI:15379"/>
        <dbReference type="ChEBI" id="CHEBI:29033"/>
        <dbReference type="ChEBI" id="CHEBI:29034"/>
        <dbReference type="EC" id="7.1.1.9"/>
    </reaction>
</comment>
<keyword evidence="12 18" id="KW-0186">Copper</keyword>
<keyword evidence="4 16" id="KW-0349">Heme</keyword>
<dbReference type="EC" id="7.1.1.9" evidence="18"/>
<dbReference type="GO" id="GO:0020037">
    <property type="term" value="F:heme binding"/>
    <property type="evidence" value="ECO:0007669"/>
    <property type="project" value="InterPro"/>
</dbReference>
<dbReference type="PROSITE" id="PS50999">
    <property type="entry name" value="COX2_TM"/>
    <property type="match status" value="1"/>
</dbReference>
<keyword evidence="5 17" id="KW-0679">Respiratory chain</keyword>
<evidence type="ECO:0000256" key="5">
    <source>
        <dbReference type="ARBA" id="ARBA00022660"/>
    </source>
</evidence>
<dbReference type="InterPro" id="IPR002429">
    <property type="entry name" value="CcO_II-like_C"/>
</dbReference>
<dbReference type="Pfam" id="PF13442">
    <property type="entry name" value="Cytochrome_CBB3"/>
    <property type="match status" value="1"/>
</dbReference>
<evidence type="ECO:0000256" key="1">
    <source>
        <dbReference type="ARBA" id="ARBA00004141"/>
    </source>
</evidence>
<dbReference type="InterPro" id="IPR014222">
    <property type="entry name" value="Cyt_c_oxidase_su2"/>
</dbReference>
<dbReference type="GO" id="GO:0016491">
    <property type="term" value="F:oxidoreductase activity"/>
    <property type="evidence" value="ECO:0007669"/>
    <property type="project" value="UniProtKB-KW"/>
</dbReference>
<evidence type="ECO:0000256" key="15">
    <source>
        <dbReference type="ARBA" id="ARBA00047816"/>
    </source>
</evidence>
<dbReference type="Pfam" id="PF00116">
    <property type="entry name" value="COX2"/>
    <property type="match status" value="1"/>
</dbReference>
<protein>
    <recommendedName>
        <fullName evidence="18">Cytochrome c oxidase subunit 2</fullName>
        <ecNumber evidence="18">7.1.1.9</ecNumber>
    </recommendedName>
</protein>
<feature type="domain" description="Cytochrome oxidase subunit II transmembrane region profile" evidence="21">
    <location>
        <begin position="1"/>
        <end position="92"/>
    </location>
</feature>
<evidence type="ECO:0000256" key="9">
    <source>
        <dbReference type="ARBA" id="ARBA00022982"/>
    </source>
</evidence>
<dbReference type="SUPFAM" id="SSF46626">
    <property type="entry name" value="Cytochrome c"/>
    <property type="match status" value="1"/>
</dbReference>
<dbReference type="PROSITE" id="PS00078">
    <property type="entry name" value="COX2"/>
    <property type="match status" value="1"/>
</dbReference>
<keyword evidence="10 19" id="KW-1133">Transmembrane helix</keyword>
<dbReference type="PROSITE" id="PS50857">
    <property type="entry name" value="COX2_CUA"/>
    <property type="match status" value="1"/>
</dbReference>
<dbReference type="PROSITE" id="PS51007">
    <property type="entry name" value="CYTC"/>
    <property type="match status" value="1"/>
</dbReference>
<keyword evidence="6 17" id="KW-0812">Transmembrane</keyword>
<dbReference type="Pfam" id="PF02790">
    <property type="entry name" value="COX2_TM"/>
    <property type="match status" value="1"/>
</dbReference>
<accession>C0N689</accession>
<dbReference type="InterPro" id="IPR001505">
    <property type="entry name" value="Copper_CuA"/>
</dbReference>
<sequence length="350" mass="39145">MEFNMPAGVTQTSQSIYGLHMTIFYICLVIAIVVFGVMFWSIFHHRKSKGAKASQFHGSVLVEIIWTIIPIVILVAMAVPATKTLVDMYDTSESDIDIQVTGHQWKWHYKYIGEDLGFFSILATSKEEIENRKKKNPNYLLEVDNPLVVPINKKIRFLFTSNDVIHAWWVPDLAIKKDAVPGFINESWTRIDKPGTYRGQCAELCGMHHAFMPIEVKAVSEDDYALWLDEQKALKQAEAASTELEWSQEQLMTAGAKIYEKNCAVCHQADGSGIPQAFPALNGSPIALGPKADHMAIVIQGRLEKGMPAFGEQLSAVDIAAVITYERNSWDNKTGDKVTPAEVQAVMEKQ</sequence>
<keyword evidence="9 17" id="KW-0249">Electron transport</keyword>
<gene>
    <name evidence="23" type="ORF">MDMS009_1710</name>
</gene>
<comment type="cofactor">
    <cofactor evidence="18">
        <name>Cu cation</name>
        <dbReference type="ChEBI" id="CHEBI:23378"/>
    </cofactor>
    <text evidence="18">Binds a copper A center.</text>
</comment>
<evidence type="ECO:0000259" key="22">
    <source>
        <dbReference type="PROSITE" id="PS51007"/>
    </source>
</evidence>
<evidence type="ECO:0000313" key="24">
    <source>
        <dbReference type="Proteomes" id="UP000004679"/>
    </source>
</evidence>
<organism evidence="23 24">
    <name type="scientific">Methylophaga thiooxydans DMS010</name>
    <dbReference type="NCBI Taxonomy" id="637616"/>
    <lineage>
        <taxon>Bacteria</taxon>
        <taxon>Pseudomonadati</taxon>
        <taxon>Pseudomonadota</taxon>
        <taxon>Gammaproteobacteria</taxon>
        <taxon>Thiotrichales</taxon>
        <taxon>Piscirickettsiaceae</taxon>
        <taxon>Methylophaga</taxon>
    </lineage>
</organism>
<keyword evidence="24" id="KW-1185">Reference proteome</keyword>
<dbReference type="Gene3D" id="1.10.287.90">
    <property type="match status" value="1"/>
</dbReference>
<keyword evidence="23" id="KW-0560">Oxidoreductase</keyword>
<dbReference type="AlphaFoldDB" id="C0N689"/>
<evidence type="ECO:0000256" key="7">
    <source>
        <dbReference type="ARBA" id="ARBA00022723"/>
    </source>
</evidence>
<evidence type="ECO:0000256" key="11">
    <source>
        <dbReference type="ARBA" id="ARBA00023004"/>
    </source>
</evidence>
<dbReference type="InterPro" id="IPR045187">
    <property type="entry name" value="CcO_II"/>
</dbReference>
<dbReference type="InterPro" id="IPR036909">
    <property type="entry name" value="Cyt_c-like_dom_sf"/>
</dbReference>
<keyword evidence="8" id="KW-1278">Translocase</keyword>
<evidence type="ECO:0000256" key="14">
    <source>
        <dbReference type="ARBA" id="ARBA00024688"/>
    </source>
</evidence>
<evidence type="ECO:0000256" key="3">
    <source>
        <dbReference type="ARBA" id="ARBA00022448"/>
    </source>
</evidence>
<evidence type="ECO:0000256" key="12">
    <source>
        <dbReference type="ARBA" id="ARBA00023008"/>
    </source>
</evidence>
<dbReference type="HOGENOM" id="CLU_036876_2_2_6"/>
<evidence type="ECO:0000313" key="23">
    <source>
        <dbReference type="EMBL" id="EEF79772.1"/>
    </source>
</evidence>
<evidence type="ECO:0000256" key="2">
    <source>
        <dbReference type="ARBA" id="ARBA00007866"/>
    </source>
</evidence>
<dbReference type="GO" id="GO:0042773">
    <property type="term" value="P:ATP synthesis coupled electron transport"/>
    <property type="evidence" value="ECO:0007669"/>
    <property type="project" value="TreeGrafter"/>
</dbReference>
<dbReference type="InterPro" id="IPR008972">
    <property type="entry name" value="Cupredoxin"/>
</dbReference>
<comment type="similarity">
    <text evidence="2 17">Belongs to the cytochrome c oxidase subunit 2 family.</text>
</comment>
<evidence type="ECO:0000256" key="19">
    <source>
        <dbReference type="SAM" id="Phobius"/>
    </source>
</evidence>
<dbReference type="Gene3D" id="2.60.40.420">
    <property type="entry name" value="Cupredoxins - blue copper proteins"/>
    <property type="match status" value="1"/>
</dbReference>
<name>C0N689_9GAMM</name>
<evidence type="ECO:0000256" key="13">
    <source>
        <dbReference type="ARBA" id="ARBA00023136"/>
    </source>
</evidence>
<evidence type="ECO:0000256" key="10">
    <source>
        <dbReference type="ARBA" id="ARBA00022989"/>
    </source>
</evidence>
<comment type="function">
    <text evidence="14 18">Subunits I and II form the functional core of the enzyme complex. Electrons originating in cytochrome c are transferred via heme a and Cu(A) to the binuclear center formed by heme a3 and Cu(B).</text>
</comment>
<dbReference type="PRINTS" id="PR01166">
    <property type="entry name" value="CYCOXIDASEII"/>
</dbReference>
<evidence type="ECO:0000256" key="17">
    <source>
        <dbReference type="RuleBase" id="RU000456"/>
    </source>
</evidence>
<dbReference type="SUPFAM" id="SSF49503">
    <property type="entry name" value="Cupredoxins"/>
    <property type="match status" value="1"/>
</dbReference>
<reference evidence="23 24" key="1">
    <citation type="journal article" date="2011" name="J. Bacteriol.">
        <title>Draft genome sequence of the chemolithoheterotrophic, halophilic methylotroph Methylophaga thiooxydans DMS010.</title>
        <authorList>
            <person name="Boden R."/>
            <person name="Ferriera S."/>
            <person name="Johnson J."/>
            <person name="Kelly D.P."/>
            <person name="Murrell J.C."/>
            <person name="Schafer H."/>
        </authorList>
    </citation>
    <scope>NUCLEOTIDE SEQUENCE [LARGE SCALE GENOMIC DNA]</scope>
    <source>
        <strain evidence="23 24">DMS010</strain>
    </source>
</reference>
<feature type="transmembrane region" description="Helical" evidence="19">
    <location>
        <begin position="55"/>
        <end position="79"/>
    </location>
</feature>
<dbReference type="PANTHER" id="PTHR22888">
    <property type="entry name" value="CYTOCHROME C OXIDASE, SUBUNIT II"/>
    <property type="match status" value="1"/>
</dbReference>
<dbReference type="PANTHER" id="PTHR22888:SF9">
    <property type="entry name" value="CYTOCHROME C OXIDASE SUBUNIT 2"/>
    <property type="match status" value="1"/>
</dbReference>
<dbReference type="Proteomes" id="UP000004679">
    <property type="component" value="Unassembled WGS sequence"/>
</dbReference>
<keyword evidence="3 17" id="KW-0813">Transport</keyword>
<dbReference type="GO" id="GO:0005507">
    <property type="term" value="F:copper ion binding"/>
    <property type="evidence" value="ECO:0007669"/>
    <property type="project" value="InterPro"/>
</dbReference>
<evidence type="ECO:0000256" key="16">
    <source>
        <dbReference type="PROSITE-ProRule" id="PRU00433"/>
    </source>
</evidence>
<comment type="subcellular location">
    <subcellularLocation>
        <location evidence="17">Cell membrane</location>
        <topology evidence="17">Multi-pass membrane protein</topology>
    </subcellularLocation>
    <subcellularLocation>
        <location evidence="1">Membrane</location>
        <topology evidence="1">Multi-pass membrane protein</topology>
    </subcellularLocation>
</comment>
<dbReference type="Gene3D" id="1.10.760.10">
    <property type="entry name" value="Cytochrome c-like domain"/>
    <property type="match status" value="1"/>
</dbReference>
<dbReference type="InterPro" id="IPR036257">
    <property type="entry name" value="Cyt_c_oxidase_su2_TM_sf"/>
</dbReference>
<evidence type="ECO:0000256" key="6">
    <source>
        <dbReference type="ARBA" id="ARBA00022692"/>
    </source>
</evidence>
<dbReference type="GO" id="GO:0005886">
    <property type="term" value="C:plasma membrane"/>
    <property type="evidence" value="ECO:0007669"/>
    <property type="project" value="UniProtKB-SubCell"/>
</dbReference>
<dbReference type="SUPFAM" id="SSF81464">
    <property type="entry name" value="Cytochrome c oxidase subunit II-like, transmembrane region"/>
    <property type="match status" value="1"/>
</dbReference>